<reference evidence="1" key="1">
    <citation type="journal article" date="2023" name="G3 (Bethesda)">
        <title>Whole genome assemblies of Zophobas morio and Tenebrio molitor.</title>
        <authorList>
            <person name="Kaur S."/>
            <person name="Stinson S.A."/>
            <person name="diCenzo G.C."/>
        </authorList>
    </citation>
    <scope>NUCLEOTIDE SEQUENCE</scope>
    <source>
        <strain evidence="1">QUZm001</strain>
    </source>
</reference>
<organism evidence="1 2">
    <name type="scientific">Zophobas morio</name>
    <dbReference type="NCBI Taxonomy" id="2755281"/>
    <lineage>
        <taxon>Eukaryota</taxon>
        <taxon>Metazoa</taxon>
        <taxon>Ecdysozoa</taxon>
        <taxon>Arthropoda</taxon>
        <taxon>Hexapoda</taxon>
        <taxon>Insecta</taxon>
        <taxon>Pterygota</taxon>
        <taxon>Neoptera</taxon>
        <taxon>Endopterygota</taxon>
        <taxon>Coleoptera</taxon>
        <taxon>Polyphaga</taxon>
        <taxon>Cucujiformia</taxon>
        <taxon>Tenebrionidae</taxon>
        <taxon>Zophobas</taxon>
    </lineage>
</organism>
<dbReference type="AlphaFoldDB" id="A0AA38HYE9"/>
<accession>A0AA38HYE9</accession>
<gene>
    <name evidence="1" type="ORF">Zmor_023246</name>
</gene>
<dbReference type="EMBL" id="JALNTZ010000007">
    <property type="protein sequence ID" value="KAJ3645604.1"/>
    <property type="molecule type" value="Genomic_DNA"/>
</dbReference>
<comment type="caution">
    <text evidence="1">The sequence shown here is derived from an EMBL/GenBank/DDBJ whole genome shotgun (WGS) entry which is preliminary data.</text>
</comment>
<evidence type="ECO:0000313" key="1">
    <source>
        <dbReference type="EMBL" id="KAJ3645604.1"/>
    </source>
</evidence>
<name>A0AA38HYE9_9CUCU</name>
<dbReference type="Proteomes" id="UP001168821">
    <property type="component" value="Unassembled WGS sequence"/>
</dbReference>
<proteinExistence type="predicted"/>
<sequence length="116" mass="12842">MHNQAPDLPKYPRAHRFPSSHYHAFAAVRIFRTCPAETSSKRMQPAVTALFYCFNIDATPVRADIIKSSDFIRTPFTVMSSFSTCRGTCISGSGSTRIRPGVNVFHGANALMLMVT</sequence>
<keyword evidence="2" id="KW-1185">Reference proteome</keyword>
<protein>
    <submittedName>
        <fullName evidence="1">Uncharacterized protein</fullName>
    </submittedName>
</protein>
<evidence type="ECO:0000313" key="2">
    <source>
        <dbReference type="Proteomes" id="UP001168821"/>
    </source>
</evidence>